<gene>
    <name evidence="5" type="ORF">TVAG_484350</name>
</gene>
<dbReference type="VEuPathDB" id="TrichDB:TVAG_484350"/>
<dbReference type="OMA" id="GCLGAFN"/>
<accession>A2FUI8</accession>
<dbReference type="MEROPS" id="C01.082"/>
<dbReference type="Pfam" id="PF08246">
    <property type="entry name" value="Inhibitor_I29"/>
    <property type="match status" value="1"/>
</dbReference>
<dbReference type="eggNOG" id="KOG1543">
    <property type="taxonomic scope" value="Eukaryota"/>
</dbReference>
<evidence type="ECO:0000313" key="5">
    <source>
        <dbReference type="EMBL" id="EAX91421.1"/>
    </source>
</evidence>
<dbReference type="Gene3D" id="3.90.70.10">
    <property type="entry name" value="Cysteine proteinases"/>
    <property type="match status" value="1"/>
</dbReference>
<dbReference type="PANTHER" id="PTHR12411">
    <property type="entry name" value="CYSTEINE PROTEASE FAMILY C1-RELATED"/>
    <property type="match status" value="1"/>
</dbReference>
<dbReference type="KEGG" id="tva:4749114"/>
<evidence type="ECO:0000256" key="2">
    <source>
        <dbReference type="ARBA" id="ARBA00023157"/>
    </source>
</evidence>
<dbReference type="FunFam" id="3.90.70.10:FF:000039">
    <property type="entry name" value="Cysteine proteinase 2, putative"/>
    <property type="match status" value="1"/>
</dbReference>
<dbReference type="PRINTS" id="PR00705">
    <property type="entry name" value="PAPAIN"/>
</dbReference>
<dbReference type="SMR" id="A2FUI8"/>
<dbReference type="InterPro" id="IPR013128">
    <property type="entry name" value="Peptidase_C1A"/>
</dbReference>
<dbReference type="GO" id="GO:0051603">
    <property type="term" value="P:proteolysis involved in protein catabolic process"/>
    <property type="evidence" value="ECO:0000318"/>
    <property type="project" value="GO_Central"/>
</dbReference>
<reference evidence="5" key="1">
    <citation type="submission" date="2006-10" db="EMBL/GenBank/DDBJ databases">
        <authorList>
            <person name="Amadeo P."/>
            <person name="Zhao Q."/>
            <person name="Wortman J."/>
            <person name="Fraser-Liggett C."/>
            <person name="Carlton J."/>
        </authorList>
    </citation>
    <scope>NUCLEOTIDE SEQUENCE</scope>
    <source>
        <strain evidence="5">G3</strain>
    </source>
</reference>
<sequence>MRETGNIFTGEEYQTRLGIWLANKRLVQEHNRANLGFTLALNKLAHLTPAEYRALLGFKPNAMHYQAVKSNAVPNDKIDWREKGVVNPIQDQGQCGSCWAFSAIQAQESQYAICYGNLQKLSEQNLVDCTTSCHGCNGGLMINAYDWVIKHQDGKFMLEKDYPYSAVGGSCKFDKNKAVSKIVSYYNVNEQDEHDLASKVSTMGPAAIAIDASHFSFQLYSQGIYDEPSCSPVMLDHGVGCVGYGTEGSTSYCIVRNSWGNGWGENGYIRMIKDKANQCGVATMATIPIDK</sequence>
<evidence type="ECO:0000256" key="1">
    <source>
        <dbReference type="ARBA" id="ARBA00008455"/>
    </source>
</evidence>
<proteinExistence type="inferred from homology"/>
<comment type="similarity">
    <text evidence="1">Belongs to the peptidase C1 family.</text>
</comment>
<dbReference type="SMART" id="SM00645">
    <property type="entry name" value="Pept_C1"/>
    <property type="match status" value="1"/>
</dbReference>
<dbReference type="AlphaFoldDB" id="A2FUI8"/>
<dbReference type="GO" id="GO:0005764">
    <property type="term" value="C:lysosome"/>
    <property type="evidence" value="ECO:0000318"/>
    <property type="project" value="GO_Central"/>
</dbReference>
<dbReference type="EMBL" id="DS114036">
    <property type="protein sequence ID" value="EAX91421.1"/>
    <property type="molecule type" value="Genomic_DNA"/>
</dbReference>
<dbReference type="OrthoDB" id="10253408at2759"/>
<dbReference type="InterPro" id="IPR013201">
    <property type="entry name" value="Prot_inhib_I29"/>
</dbReference>
<keyword evidence="2" id="KW-1015">Disulfide bond</keyword>
<dbReference type="InterPro" id="IPR000668">
    <property type="entry name" value="Peptidase_C1A_C"/>
</dbReference>
<feature type="domain" description="Peptidase C1A papain C-terminal" evidence="3">
    <location>
        <begin position="74"/>
        <end position="289"/>
    </location>
</feature>
<evidence type="ECO:0000313" key="6">
    <source>
        <dbReference type="Proteomes" id="UP000001542"/>
    </source>
</evidence>
<organism evidence="5 6">
    <name type="scientific">Trichomonas vaginalis (strain ATCC PRA-98 / G3)</name>
    <dbReference type="NCBI Taxonomy" id="412133"/>
    <lineage>
        <taxon>Eukaryota</taxon>
        <taxon>Metamonada</taxon>
        <taxon>Parabasalia</taxon>
        <taxon>Trichomonadida</taxon>
        <taxon>Trichomonadidae</taxon>
        <taxon>Trichomonas</taxon>
    </lineage>
</organism>
<dbReference type="RefSeq" id="XP_001304351.1">
    <property type="nucleotide sequence ID" value="XM_001304350.1"/>
</dbReference>
<dbReference type="InterPro" id="IPR039417">
    <property type="entry name" value="Peptidase_C1A_papain-like"/>
</dbReference>
<name>A2FUI8_TRIV3</name>
<dbReference type="SMART" id="SM00848">
    <property type="entry name" value="Inhibitor_I29"/>
    <property type="match status" value="1"/>
</dbReference>
<dbReference type="STRING" id="5722.A2FUI8"/>
<dbReference type="InParanoid" id="A2FUI8"/>
<evidence type="ECO:0000259" key="4">
    <source>
        <dbReference type="SMART" id="SM00848"/>
    </source>
</evidence>
<dbReference type="InterPro" id="IPR038765">
    <property type="entry name" value="Papain-like_cys_pep_sf"/>
</dbReference>
<dbReference type="GO" id="GO:0005615">
    <property type="term" value="C:extracellular space"/>
    <property type="evidence" value="ECO:0000318"/>
    <property type="project" value="GO_Central"/>
</dbReference>
<evidence type="ECO:0000259" key="3">
    <source>
        <dbReference type="SMART" id="SM00645"/>
    </source>
</evidence>
<feature type="domain" description="Cathepsin propeptide inhibitor" evidence="4">
    <location>
        <begin position="1"/>
        <end position="52"/>
    </location>
</feature>
<protein>
    <submittedName>
        <fullName evidence="5">Clan CA, family C1, cathepsin L-like cysteine peptidase</fullName>
    </submittedName>
</protein>
<dbReference type="InterPro" id="IPR000169">
    <property type="entry name" value="Pept_cys_AS"/>
</dbReference>
<dbReference type="GO" id="GO:0004197">
    <property type="term" value="F:cysteine-type endopeptidase activity"/>
    <property type="evidence" value="ECO:0000318"/>
    <property type="project" value="GO_Central"/>
</dbReference>
<dbReference type="Proteomes" id="UP000001542">
    <property type="component" value="Unassembled WGS sequence"/>
</dbReference>
<dbReference type="Pfam" id="PF00112">
    <property type="entry name" value="Peptidase_C1"/>
    <property type="match status" value="1"/>
</dbReference>
<reference evidence="5" key="2">
    <citation type="journal article" date="2007" name="Science">
        <title>Draft genome sequence of the sexually transmitted pathogen Trichomonas vaginalis.</title>
        <authorList>
            <person name="Carlton J.M."/>
            <person name="Hirt R.P."/>
            <person name="Silva J.C."/>
            <person name="Delcher A.L."/>
            <person name="Schatz M."/>
            <person name="Zhao Q."/>
            <person name="Wortman J.R."/>
            <person name="Bidwell S.L."/>
            <person name="Alsmark U.C.M."/>
            <person name="Besteiro S."/>
            <person name="Sicheritz-Ponten T."/>
            <person name="Noel C.J."/>
            <person name="Dacks J.B."/>
            <person name="Foster P.G."/>
            <person name="Simillion C."/>
            <person name="Van de Peer Y."/>
            <person name="Miranda-Saavedra D."/>
            <person name="Barton G.J."/>
            <person name="Westrop G.D."/>
            <person name="Mueller S."/>
            <person name="Dessi D."/>
            <person name="Fiori P.L."/>
            <person name="Ren Q."/>
            <person name="Paulsen I."/>
            <person name="Zhang H."/>
            <person name="Bastida-Corcuera F.D."/>
            <person name="Simoes-Barbosa A."/>
            <person name="Brown M.T."/>
            <person name="Hayes R.D."/>
            <person name="Mukherjee M."/>
            <person name="Okumura C.Y."/>
            <person name="Schneider R."/>
            <person name="Smith A.J."/>
            <person name="Vanacova S."/>
            <person name="Villalvazo M."/>
            <person name="Haas B.J."/>
            <person name="Pertea M."/>
            <person name="Feldblyum T.V."/>
            <person name="Utterback T.R."/>
            <person name="Shu C.L."/>
            <person name="Osoegawa K."/>
            <person name="de Jong P.J."/>
            <person name="Hrdy I."/>
            <person name="Horvathova L."/>
            <person name="Zubacova Z."/>
            <person name="Dolezal P."/>
            <person name="Malik S.B."/>
            <person name="Logsdon J.M. Jr."/>
            <person name="Henze K."/>
            <person name="Gupta A."/>
            <person name="Wang C.C."/>
            <person name="Dunne R.L."/>
            <person name="Upcroft J.A."/>
            <person name="Upcroft P."/>
            <person name="White O."/>
            <person name="Salzberg S.L."/>
            <person name="Tang P."/>
            <person name="Chiu C.-H."/>
            <person name="Lee Y.-S."/>
            <person name="Embley T.M."/>
            <person name="Coombs G.H."/>
            <person name="Mottram J.C."/>
            <person name="Tachezy J."/>
            <person name="Fraser-Liggett C.M."/>
            <person name="Johnson P.J."/>
        </authorList>
    </citation>
    <scope>NUCLEOTIDE SEQUENCE [LARGE SCALE GENOMIC DNA]</scope>
    <source>
        <strain evidence="5">G3</strain>
    </source>
</reference>
<dbReference type="SUPFAM" id="SSF54001">
    <property type="entry name" value="Cysteine proteinases"/>
    <property type="match status" value="1"/>
</dbReference>
<keyword evidence="6" id="KW-1185">Reference proteome</keyword>
<dbReference type="PROSITE" id="PS00139">
    <property type="entry name" value="THIOL_PROTEASE_CYS"/>
    <property type="match status" value="1"/>
</dbReference>
<dbReference type="VEuPathDB" id="TrichDB:TVAGG3_0946970"/>
<dbReference type="CDD" id="cd02248">
    <property type="entry name" value="Peptidase_C1A"/>
    <property type="match status" value="1"/>
</dbReference>